<dbReference type="NCBIfam" id="TIGR02401">
    <property type="entry name" value="trehalose_TreY"/>
    <property type="match status" value="1"/>
</dbReference>
<dbReference type="Gene3D" id="1.10.10.470">
    <property type="entry name" value="Maltooligosyl trehalose synthase, domain 4"/>
    <property type="match status" value="1"/>
</dbReference>
<dbReference type="Gene3D" id="3.30.1590.10">
    <property type="entry name" value="Maltooligosyl trehalose synthase, domain 2"/>
    <property type="match status" value="1"/>
</dbReference>
<dbReference type="Gene3D" id="1.10.150.200">
    <property type="entry name" value="Maltooligosyl trehalose synthase, domain 3"/>
    <property type="match status" value="1"/>
</dbReference>
<dbReference type="RefSeq" id="WP_231446590.1">
    <property type="nucleotide sequence ID" value="NZ_JAJOMB010000015.1"/>
</dbReference>
<accession>A0A9X1SW06</accession>
<dbReference type="GO" id="GO:0005992">
    <property type="term" value="P:trehalose biosynthetic process"/>
    <property type="evidence" value="ECO:0007669"/>
    <property type="project" value="TreeGrafter"/>
</dbReference>
<evidence type="ECO:0000313" key="2">
    <source>
        <dbReference type="EMBL" id="MCD5314246.1"/>
    </source>
</evidence>
<dbReference type="Proteomes" id="UP001138997">
    <property type="component" value="Unassembled WGS sequence"/>
</dbReference>
<dbReference type="CDD" id="cd11336">
    <property type="entry name" value="AmyAc_MTSase"/>
    <property type="match status" value="1"/>
</dbReference>
<dbReference type="SUPFAM" id="SSF51445">
    <property type="entry name" value="(Trans)glycosidases"/>
    <property type="match status" value="1"/>
</dbReference>
<reference evidence="2" key="1">
    <citation type="submission" date="2021-11" db="EMBL/GenBank/DDBJ databases">
        <title>Streptomyces corallinus and Kineosporia corallina sp. nov., two new coral-derived marine actinobacteria.</title>
        <authorList>
            <person name="Buangrab K."/>
            <person name="Sutthacheep M."/>
            <person name="Yeemin T."/>
            <person name="Harunari E."/>
            <person name="Igarashi Y."/>
            <person name="Sripreechasak P."/>
            <person name="Kanchanasin P."/>
            <person name="Tanasupawat S."/>
            <person name="Phongsopitanun W."/>
        </authorList>
    </citation>
    <scope>NUCLEOTIDE SEQUENCE</scope>
    <source>
        <strain evidence="2">JCM 31032</strain>
    </source>
</reference>
<comment type="caution">
    <text evidence="2">The sequence shown here is derived from an EMBL/GenBank/DDBJ whole genome shotgun (WGS) entry which is preliminary data.</text>
</comment>
<dbReference type="InterPro" id="IPR006047">
    <property type="entry name" value="GH13_cat_dom"/>
</dbReference>
<name>A0A9X1SW06_9ACTN</name>
<dbReference type="SMART" id="SM00642">
    <property type="entry name" value="Aamy"/>
    <property type="match status" value="1"/>
</dbReference>
<dbReference type="AlphaFoldDB" id="A0A9X1SW06"/>
<dbReference type="Gene3D" id="3.20.20.80">
    <property type="entry name" value="Glycosidases"/>
    <property type="match status" value="1"/>
</dbReference>
<gene>
    <name evidence="2" type="primary">treY</name>
    <name evidence="2" type="ORF">LR394_25370</name>
</gene>
<evidence type="ECO:0000259" key="1">
    <source>
        <dbReference type="SMART" id="SM00642"/>
    </source>
</evidence>
<dbReference type="InterPro" id="IPR012767">
    <property type="entry name" value="Trehalose_TreY"/>
</dbReference>
<dbReference type="GO" id="GO:0047470">
    <property type="term" value="F:(1,4)-alpha-D-glucan 1-alpha-D-glucosylmutase activity"/>
    <property type="evidence" value="ECO:0007669"/>
    <property type="project" value="TreeGrafter"/>
</dbReference>
<feature type="domain" description="Glycosyl hydrolase family 13 catalytic" evidence="1">
    <location>
        <begin position="4"/>
        <end position="710"/>
    </location>
</feature>
<dbReference type="Pfam" id="PF00128">
    <property type="entry name" value="Alpha-amylase"/>
    <property type="match status" value="1"/>
</dbReference>
<protein>
    <submittedName>
        <fullName evidence="2">Malto-oligosyltrehalose synthase</fullName>
    </submittedName>
</protein>
<dbReference type="PANTHER" id="PTHR10357">
    <property type="entry name" value="ALPHA-AMYLASE FAMILY MEMBER"/>
    <property type="match status" value="1"/>
</dbReference>
<dbReference type="PANTHER" id="PTHR10357:SF216">
    <property type="entry name" value="MALTOOLIGOSYL TREHALOSE SYNTHASE-RELATED"/>
    <property type="match status" value="1"/>
</dbReference>
<sequence length="808" mass="88766">MSTPVSTYRFQVRDSFGFADVGARAAYLSRLGITHAYLSPILRATPGSGHGYDVVAHDELSADAGGRPGFDAMVASLRESGLCAIADVVPNHMAIPTPERLNAQYWSLLQHGPESEYAAWFDVNWAPGQIIVPVLGDRLPKVLEAGEIWADGSVLRYYGHEFPVRPGTENLPLPELLDAQWYRLAFWRTSDEELNYRRFFDVTTLIAVRVENRPVFDATHALIGELVKNGSLSGLRIDHPDGLADPRGYLRDLAEATDGAWVVVEKILEGEETLPPDWPCAGTTGYDALNRIGGLFVDPAGAAPLEALHREFTGDERTLDEVVEVSKRRIIDTSLNTEVRRLTDLLEEICDADPALADFTRRGLHNSVVELLVAMDRYRAYVVPGEAAPGEAVETVERAYRAAADRLAPELRPTLDLVKSLLLDGVAAGQDPLRGELVIRFQQTCGPVMAKGIEDTTFYRYHRLISLNEVGGEPGHFGVPADEFHAFAARLAHDWPGTMTTLSTHDTKRSEDTRARLAPIAEIPAEWATHVRHWHELATKHRSPNGYPDPSTEYLFWQTLLGTLGAHGAPGSDRIVDYLSKATREAKQHTSWTSPDTAFDEAVEKFARAVLEDREILDSVQSFSRRIEPGARATILGQKLVQLTMPGVPDVYQGTEIVDLSLVDPDNRRPVDYAYREGLLHAVESNSVAQLPHHEQLDAEKLLVTRAALRLRRDHPDWFTGGGYSPVPTSSTHAVAFGRGPADQVKAVTVATRQPLTLEEHGWGSSVVVLPVGQWTNLLTGQTLSGGPVELATLLDAYPVALLALGGE</sequence>
<evidence type="ECO:0000313" key="3">
    <source>
        <dbReference type="Proteomes" id="UP001138997"/>
    </source>
</evidence>
<dbReference type="EMBL" id="JAJOMB010000015">
    <property type="protein sequence ID" value="MCD5314246.1"/>
    <property type="molecule type" value="Genomic_DNA"/>
</dbReference>
<proteinExistence type="predicted"/>
<dbReference type="InterPro" id="IPR017853">
    <property type="entry name" value="GH"/>
</dbReference>
<organism evidence="2 3">
    <name type="scientific">Kineosporia babensis</name>
    <dbReference type="NCBI Taxonomy" id="499548"/>
    <lineage>
        <taxon>Bacteria</taxon>
        <taxon>Bacillati</taxon>
        <taxon>Actinomycetota</taxon>
        <taxon>Actinomycetes</taxon>
        <taxon>Kineosporiales</taxon>
        <taxon>Kineosporiaceae</taxon>
        <taxon>Kineosporia</taxon>
    </lineage>
</organism>
<dbReference type="InterPro" id="IPR013797">
    <property type="entry name" value="Maltooligo_trehalose_synth_4"/>
</dbReference>
<dbReference type="GO" id="GO:0030980">
    <property type="term" value="P:alpha-glucan catabolic process"/>
    <property type="evidence" value="ECO:0007669"/>
    <property type="project" value="TreeGrafter"/>
</dbReference>
<keyword evidence="3" id="KW-1185">Reference proteome</keyword>